<name>A0AAF0BS69_9ACTN</name>
<sequence length="423" mass="47498">MKSLDDMSSDLGFTTASTGADRRVTFLPEPERAQRRYTVISVDDHIVEPPHTFEGRVPTRLADRAPKVVEKGDGGPEVWVYDGHELPNVGFNAVVGRPVTEYGFEPARFDEMRRGAWDIHERVRDMDTNGVYASLNFPSFLPGFAGQRLQQVTSDRELAMATVRAWNDWHIEEWAGSYPGRIIPCQIPWLLDPEVGADMVRENADRGYRAITFSENPANLGLPTLHSGHWDPLLRACAETGTVVNLHIGSSGAAPATTDDAPPDVPGVLFFAYAIYAAVDWIYSGIPVRFPDIKICMSEGGIGWVAGLLDRLDHMLSYHEMYGTWARFGETLTPAEVFVRNFWFCAVEDQSSFVQRDRIGVENILLEADYPHCDSTWPHTQETIHEEIGGLPDEDIRKITWENASRLYQHPVPPEVQIDPDAY</sequence>
<dbReference type="GO" id="GO:0005737">
    <property type="term" value="C:cytoplasm"/>
    <property type="evidence" value="ECO:0007669"/>
    <property type="project" value="TreeGrafter"/>
</dbReference>
<proteinExistence type="predicted"/>
<dbReference type="AlphaFoldDB" id="A0AAF0BS69"/>
<protein>
    <submittedName>
        <fullName evidence="3">Amidohydrolase family protein</fullName>
    </submittedName>
</protein>
<evidence type="ECO:0000313" key="4">
    <source>
        <dbReference type="Proteomes" id="UP001216390"/>
    </source>
</evidence>
<gene>
    <name evidence="3" type="ORF">PO878_03670</name>
</gene>
<dbReference type="InterPro" id="IPR032465">
    <property type="entry name" value="ACMSD"/>
</dbReference>
<evidence type="ECO:0000259" key="2">
    <source>
        <dbReference type="Pfam" id="PF04909"/>
    </source>
</evidence>
<dbReference type="SUPFAM" id="SSF51556">
    <property type="entry name" value="Metallo-dependent hydrolases"/>
    <property type="match status" value="1"/>
</dbReference>
<reference evidence="3" key="1">
    <citation type="submission" date="2023-01" db="EMBL/GenBank/DDBJ databases">
        <title>The diversity of Class Acidimicrobiia in South China Sea sediment environments and the proposal of Iamia marina sp. nov., a novel species of the genus Iamia.</title>
        <authorList>
            <person name="He Y."/>
            <person name="Tian X."/>
        </authorList>
    </citation>
    <scope>NUCLEOTIDE SEQUENCE</scope>
    <source>
        <strain evidence="3">DSM 19957</strain>
    </source>
</reference>
<keyword evidence="4" id="KW-1185">Reference proteome</keyword>
<accession>A0AAF0BS69</accession>
<dbReference type="PANTHER" id="PTHR21240">
    <property type="entry name" value="2-AMINO-3-CARBOXYLMUCONATE-6-SEMIALDEHYDE DECARBOXYLASE"/>
    <property type="match status" value="1"/>
</dbReference>
<dbReference type="InterPro" id="IPR032466">
    <property type="entry name" value="Metal_Hydrolase"/>
</dbReference>
<organism evidence="3 4">
    <name type="scientific">Iamia majanohamensis</name>
    <dbReference type="NCBI Taxonomy" id="467976"/>
    <lineage>
        <taxon>Bacteria</taxon>
        <taxon>Bacillati</taxon>
        <taxon>Actinomycetota</taxon>
        <taxon>Acidimicrobiia</taxon>
        <taxon>Acidimicrobiales</taxon>
        <taxon>Iamiaceae</taxon>
        <taxon>Iamia</taxon>
    </lineage>
</organism>
<keyword evidence="1" id="KW-0456">Lyase</keyword>
<dbReference type="EMBL" id="CP116942">
    <property type="protein sequence ID" value="WCO67821.1"/>
    <property type="molecule type" value="Genomic_DNA"/>
</dbReference>
<dbReference type="InterPro" id="IPR006680">
    <property type="entry name" value="Amidohydro-rel"/>
</dbReference>
<dbReference type="RefSeq" id="WP_272737340.1">
    <property type="nucleotide sequence ID" value="NZ_CP116942.1"/>
</dbReference>
<dbReference type="Proteomes" id="UP001216390">
    <property type="component" value="Chromosome"/>
</dbReference>
<dbReference type="Gene3D" id="3.20.20.140">
    <property type="entry name" value="Metal-dependent hydrolases"/>
    <property type="match status" value="1"/>
</dbReference>
<dbReference type="KEGG" id="ima:PO878_03670"/>
<dbReference type="GO" id="GO:0016787">
    <property type="term" value="F:hydrolase activity"/>
    <property type="evidence" value="ECO:0007669"/>
    <property type="project" value="InterPro"/>
</dbReference>
<dbReference type="GO" id="GO:0019748">
    <property type="term" value="P:secondary metabolic process"/>
    <property type="evidence" value="ECO:0007669"/>
    <property type="project" value="TreeGrafter"/>
</dbReference>
<dbReference type="GO" id="GO:0016831">
    <property type="term" value="F:carboxy-lyase activity"/>
    <property type="evidence" value="ECO:0007669"/>
    <property type="project" value="InterPro"/>
</dbReference>
<evidence type="ECO:0000313" key="3">
    <source>
        <dbReference type="EMBL" id="WCO67821.1"/>
    </source>
</evidence>
<dbReference type="PANTHER" id="PTHR21240:SF28">
    <property type="entry name" value="ISO-OROTATE DECARBOXYLASE (EUROFUNG)"/>
    <property type="match status" value="1"/>
</dbReference>
<evidence type="ECO:0000256" key="1">
    <source>
        <dbReference type="ARBA" id="ARBA00023239"/>
    </source>
</evidence>
<feature type="domain" description="Amidohydrolase-related" evidence="2">
    <location>
        <begin position="106"/>
        <end position="408"/>
    </location>
</feature>
<dbReference type="Pfam" id="PF04909">
    <property type="entry name" value="Amidohydro_2"/>
    <property type="match status" value="1"/>
</dbReference>